<name>A0A9X2FN11_9LACO</name>
<evidence type="ECO:0000313" key="9">
    <source>
        <dbReference type="Proteomes" id="UP001139006"/>
    </source>
</evidence>
<dbReference type="GO" id="GO:0003677">
    <property type="term" value="F:DNA binding"/>
    <property type="evidence" value="ECO:0007669"/>
    <property type="project" value="UniProtKB-KW"/>
</dbReference>
<dbReference type="InterPro" id="IPR050639">
    <property type="entry name" value="SSR_resolvase"/>
</dbReference>
<dbReference type="Pfam" id="PF00239">
    <property type="entry name" value="Resolvase"/>
    <property type="match status" value="1"/>
</dbReference>
<reference evidence="8 9" key="1">
    <citation type="journal article" date="2023" name="Int. J. Syst. Evol. Microbiol.">
        <title>Ligilactobacillus ubinensis sp. nov., a novel species isolated from the wild ferment of a durian fruit (Durio zibethinus).</title>
        <authorList>
            <person name="Heng Y.C."/>
            <person name="Menon N."/>
            <person name="Chen B."/>
            <person name="Loo B.Z.L."/>
            <person name="Wong G.W.J."/>
            <person name="Lim A.C.H."/>
            <person name="Silvaraju S."/>
            <person name="Kittelmann S."/>
        </authorList>
    </citation>
    <scope>NUCLEOTIDE SEQUENCE [LARGE SCALE GENOMIC DNA]</scope>
    <source>
        <strain evidence="8 9">WILCCON 0076</strain>
    </source>
</reference>
<evidence type="ECO:0000256" key="6">
    <source>
        <dbReference type="PROSITE-ProRule" id="PRU10137"/>
    </source>
</evidence>
<sequence>MKIGYVRVSSKDQNLARQIEKLKTIPVDKIFSEKESGKNIQSRCELVKLMKSIKNNDIIYVTSLDRLGRNAEDLTEIIQFFRKKGATLQSLDLPDFSAIPDLNLRNMLTDILITVFKFQAQSERERIRERQRQGIALAKKRGVYKGRPVLYSATSPNPKKRKIYFSLKKELKKGVSIRELAQKYKVSLGTILRIKKEI</sequence>
<proteinExistence type="inferred from homology"/>
<dbReference type="GO" id="GO:0000150">
    <property type="term" value="F:DNA strand exchange activity"/>
    <property type="evidence" value="ECO:0007669"/>
    <property type="project" value="InterPro"/>
</dbReference>
<feature type="domain" description="Resolvase/invertase-type recombinase catalytic" evidence="7">
    <location>
        <begin position="1"/>
        <end position="142"/>
    </location>
</feature>
<dbReference type="PANTHER" id="PTHR30461">
    <property type="entry name" value="DNA-INVERTASE FROM LAMBDOID PROPHAGE"/>
    <property type="match status" value="1"/>
</dbReference>
<dbReference type="Gene3D" id="1.10.10.60">
    <property type="entry name" value="Homeodomain-like"/>
    <property type="match status" value="1"/>
</dbReference>
<comment type="similarity">
    <text evidence="1">Belongs to the site-specific recombinase resolvase family.</text>
</comment>
<dbReference type="CDD" id="cd03768">
    <property type="entry name" value="SR_ResInv"/>
    <property type="match status" value="1"/>
</dbReference>
<dbReference type="GO" id="GO:0015074">
    <property type="term" value="P:DNA integration"/>
    <property type="evidence" value="ECO:0007669"/>
    <property type="project" value="UniProtKB-KW"/>
</dbReference>
<dbReference type="EMBL" id="JAIULA010000018">
    <property type="protein sequence ID" value="MCP0887451.1"/>
    <property type="molecule type" value="Genomic_DNA"/>
</dbReference>
<evidence type="ECO:0000256" key="3">
    <source>
        <dbReference type="ARBA" id="ARBA00023125"/>
    </source>
</evidence>
<dbReference type="Gene3D" id="3.40.50.1390">
    <property type="entry name" value="Resolvase, N-terminal catalytic domain"/>
    <property type="match status" value="1"/>
</dbReference>
<accession>A0A9X2FN11</accession>
<dbReference type="SMART" id="SM00857">
    <property type="entry name" value="Resolvase"/>
    <property type="match status" value="1"/>
</dbReference>
<dbReference type="RefSeq" id="WP_253361321.1">
    <property type="nucleotide sequence ID" value="NZ_JAIULA010000018.1"/>
</dbReference>
<feature type="active site" description="O-(5'-phospho-DNA)-serine intermediate" evidence="5 6">
    <location>
        <position position="9"/>
    </location>
</feature>
<protein>
    <submittedName>
        <fullName evidence="8">Recombinase family protein</fullName>
    </submittedName>
</protein>
<dbReference type="PROSITE" id="PS00397">
    <property type="entry name" value="RECOMBINASES_1"/>
    <property type="match status" value="1"/>
</dbReference>
<dbReference type="InterPro" id="IPR006119">
    <property type="entry name" value="Resolv_N"/>
</dbReference>
<evidence type="ECO:0000256" key="1">
    <source>
        <dbReference type="ARBA" id="ARBA00009913"/>
    </source>
</evidence>
<dbReference type="PANTHER" id="PTHR30461:SF26">
    <property type="entry name" value="RESOLVASE HOMOLOG YNEB"/>
    <property type="match status" value="1"/>
</dbReference>
<gene>
    <name evidence="8" type="ORF">LB941_08890</name>
</gene>
<comment type="caution">
    <text evidence="8">The sequence shown here is derived from an EMBL/GenBank/DDBJ whole genome shotgun (WGS) entry which is preliminary data.</text>
</comment>
<evidence type="ECO:0000256" key="2">
    <source>
        <dbReference type="ARBA" id="ARBA00022908"/>
    </source>
</evidence>
<organism evidence="8 9">
    <name type="scientific">Ligilactobacillus ubinensis</name>
    <dbReference type="NCBI Taxonomy" id="2876789"/>
    <lineage>
        <taxon>Bacteria</taxon>
        <taxon>Bacillati</taxon>
        <taxon>Bacillota</taxon>
        <taxon>Bacilli</taxon>
        <taxon>Lactobacillales</taxon>
        <taxon>Lactobacillaceae</taxon>
        <taxon>Ligilactobacillus</taxon>
    </lineage>
</organism>
<keyword evidence="4" id="KW-0233">DNA recombination</keyword>
<dbReference type="SUPFAM" id="SSF53041">
    <property type="entry name" value="Resolvase-like"/>
    <property type="match status" value="1"/>
</dbReference>
<dbReference type="Proteomes" id="UP001139006">
    <property type="component" value="Unassembled WGS sequence"/>
</dbReference>
<dbReference type="InterPro" id="IPR006118">
    <property type="entry name" value="Recombinase_CS"/>
</dbReference>
<keyword evidence="9" id="KW-1185">Reference proteome</keyword>
<dbReference type="AlphaFoldDB" id="A0A9X2FN11"/>
<evidence type="ECO:0000256" key="4">
    <source>
        <dbReference type="ARBA" id="ARBA00023172"/>
    </source>
</evidence>
<evidence type="ECO:0000256" key="5">
    <source>
        <dbReference type="PIRSR" id="PIRSR606118-50"/>
    </source>
</evidence>
<evidence type="ECO:0000259" key="7">
    <source>
        <dbReference type="PROSITE" id="PS51736"/>
    </source>
</evidence>
<keyword evidence="3" id="KW-0238">DNA-binding</keyword>
<keyword evidence="2" id="KW-0229">DNA integration</keyword>
<dbReference type="PROSITE" id="PS51736">
    <property type="entry name" value="RECOMBINASES_3"/>
    <property type="match status" value="1"/>
</dbReference>
<dbReference type="InterPro" id="IPR036162">
    <property type="entry name" value="Resolvase-like_N_sf"/>
</dbReference>
<evidence type="ECO:0000313" key="8">
    <source>
        <dbReference type="EMBL" id="MCP0887451.1"/>
    </source>
</evidence>